<name>A0A7X2D299_9PROT</name>
<sequence length="102" mass="11841">MFEAESHLLWVTAVEVPVLGALFWLVWRNRRDTDCRLDETQRRADIAVTQTKEALSAFKLEVARSYASISTLKDVEARLTAHLLRIETKLDETRRRALEVNE</sequence>
<organism evidence="2 3">
    <name type="scientific">Roseospira navarrensis</name>
    <dbReference type="NCBI Taxonomy" id="140058"/>
    <lineage>
        <taxon>Bacteria</taxon>
        <taxon>Pseudomonadati</taxon>
        <taxon>Pseudomonadota</taxon>
        <taxon>Alphaproteobacteria</taxon>
        <taxon>Rhodospirillales</taxon>
        <taxon>Rhodospirillaceae</taxon>
        <taxon>Roseospira</taxon>
    </lineage>
</organism>
<proteinExistence type="predicted"/>
<dbReference type="Proteomes" id="UP000434582">
    <property type="component" value="Unassembled WGS sequence"/>
</dbReference>
<keyword evidence="1" id="KW-1133">Transmembrane helix</keyword>
<dbReference type="AlphaFoldDB" id="A0A7X2D299"/>
<comment type="caution">
    <text evidence="2">The sequence shown here is derived from an EMBL/GenBank/DDBJ whole genome shotgun (WGS) entry which is preliminary data.</text>
</comment>
<accession>A0A7X2D299</accession>
<keyword evidence="3" id="KW-1185">Reference proteome</keyword>
<gene>
    <name evidence="2" type="ORF">GHC57_02925</name>
</gene>
<evidence type="ECO:0000313" key="2">
    <source>
        <dbReference type="EMBL" id="MQX35466.1"/>
    </source>
</evidence>
<evidence type="ECO:0000313" key="3">
    <source>
        <dbReference type="Proteomes" id="UP000434582"/>
    </source>
</evidence>
<protein>
    <submittedName>
        <fullName evidence="2">Uncharacterized protein</fullName>
    </submittedName>
</protein>
<dbReference type="RefSeq" id="WP_153340978.1">
    <property type="nucleotide sequence ID" value="NZ_WIVE01000004.1"/>
</dbReference>
<keyword evidence="1" id="KW-0812">Transmembrane</keyword>
<keyword evidence="1" id="KW-0472">Membrane</keyword>
<reference evidence="2 3" key="1">
    <citation type="submission" date="2019-10" db="EMBL/GenBank/DDBJ databases">
        <title>Draft whole-genome sequence of the purple nonsulfur photosynthetic bacterium Roseospira navarrensis DSM 15114.</title>
        <authorList>
            <person name="Kyndt J.A."/>
            <person name="Meyer T.E."/>
        </authorList>
    </citation>
    <scope>NUCLEOTIDE SEQUENCE [LARGE SCALE GENOMIC DNA]</scope>
    <source>
        <strain evidence="2 3">DSM 15114</strain>
    </source>
</reference>
<dbReference type="OrthoDB" id="8449338at2"/>
<feature type="transmembrane region" description="Helical" evidence="1">
    <location>
        <begin position="6"/>
        <end position="27"/>
    </location>
</feature>
<evidence type="ECO:0000256" key="1">
    <source>
        <dbReference type="SAM" id="Phobius"/>
    </source>
</evidence>
<dbReference type="EMBL" id="WIVE01000004">
    <property type="protein sequence ID" value="MQX35466.1"/>
    <property type="molecule type" value="Genomic_DNA"/>
</dbReference>